<evidence type="ECO:0000313" key="4">
    <source>
        <dbReference type="EMBL" id="MFC3124806.1"/>
    </source>
</evidence>
<protein>
    <submittedName>
        <fullName evidence="4">DedA family protein</fullName>
    </submittedName>
</protein>
<keyword evidence="2" id="KW-0812">Transmembrane</keyword>
<evidence type="ECO:0000256" key="2">
    <source>
        <dbReference type="SAM" id="Phobius"/>
    </source>
</evidence>
<accession>A0ABV7G005</accession>
<feature type="transmembrane region" description="Helical" evidence="2">
    <location>
        <begin position="44"/>
        <end position="62"/>
    </location>
</feature>
<name>A0ABV7G005_9PROT</name>
<dbReference type="EMBL" id="JBHRTN010000007">
    <property type="protein sequence ID" value="MFC3124806.1"/>
    <property type="molecule type" value="Genomic_DNA"/>
</dbReference>
<dbReference type="RefSeq" id="WP_379595212.1">
    <property type="nucleotide sequence ID" value="NZ_JBHRTN010000007.1"/>
</dbReference>
<proteinExistence type="predicted"/>
<feature type="transmembrane region" description="Helical" evidence="2">
    <location>
        <begin position="158"/>
        <end position="176"/>
    </location>
</feature>
<evidence type="ECO:0000256" key="1">
    <source>
        <dbReference type="SAM" id="MobiDB-lite"/>
    </source>
</evidence>
<feature type="transmembrane region" description="Helical" evidence="2">
    <location>
        <begin position="12"/>
        <end position="32"/>
    </location>
</feature>
<dbReference type="Proteomes" id="UP001595593">
    <property type="component" value="Unassembled WGS sequence"/>
</dbReference>
<dbReference type="InterPro" id="IPR051311">
    <property type="entry name" value="DedA_domain"/>
</dbReference>
<organism evidence="4 5">
    <name type="scientific">Teichococcus globiformis</name>
    <dbReference type="NCBI Taxonomy" id="2307229"/>
    <lineage>
        <taxon>Bacteria</taxon>
        <taxon>Pseudomonadati</taxon>
        <taxon>Pseudomonadota</taxon>
        <taxon>Alphaproteobacteria</taxon>
        <taxon>Acetobacterales</taxon>
        <taxon>Roseomonadaceae</taxon>
        <taxon>Roseomonas</taxon>
    </lineage>
</organism>
<feature type="region of interest" description="Disordered" evidence="1">
    <location>
        <begin position="217"/>
        <end position="244"/>
    </location>
</feature>
<reference evidence="5" key="1">
    <citation type="journal article" date="2019" name="Int. J. Syst. Evol. Microbiol.">
        <title>The Global Catalogue of Microorganisms (GCM) 10K type strain sequencing project: providing services to taxonomists for standard genome sequencing and annotation.</title>
        <authorList>
            <consortium name="The Broad Institute Genomics Platform"/>
            <consortium name="The Broad Institute Genome Sequencing Center for Infectious Disease"/>
            <person name="Wu L."/>
            <person name="Ma J."/>
        </authorList>
    </citation>
    <scope>NUCLEOTIDE SEQUENCE [LARGE SCALE GENOMIC DNA]</scope>
    <source>
        <strain evidence="5">KCTC 52094</strain>
    </source>
</reference>
<comment type="caution">
    <text evidence="4">The sequence shown here is derived from an EMBL/GenBank/DDBJ whole genome shotgun (WGS) entry which is preliminary data.</text>
</comment>
<keyword evidence="2" id="KW-1133">Transmembrane helix</keyword>
<dbReference type="InterPro" id="IPR032816">
    <property type="entry name" value="VTT_dom"/>
</dbReference>
<dbReference type="PANTHER" id="PTHR42709:SF2">
    <property type="entry name" value="INNER MEMBRANE PROTEIN YOHD"/>
    <property type="match status" value="1"/>
</dbReference>
<gene>
    <name evidence="4" type="ORF">ACFOD4_07010</name>
</gene>
<keyword evidence="5" id="KW-1185">Reference proteome</keyword>
<sequence>MAEFWADWGGLAYLAAAAWAFFEGETFVILAAAAGRATGAIDPWLLGFSVWIGSFLGDQLWFTLGRRYGVGAVKRIPGAEKRLASAMRFLERYGTLFVLSFRFVYGVRNVASAACGIAGMPHPRFAFLNFIAAGLWAASFVSAGWFVVGWLGETGTKYALAGIGVTVIVYLVVKLIQHRRRAKRMPVPGGTARPPVARTTVLPKTTAAIRITETEATVEVTDSDAGSGEVGKEEPPKPADRLQV</sequence>
<dbReference type="Pfam" id="PF09335">
    <property type="entry name" value="VTT_dom"/>
    <property type="match status" value="1"/>
</dbReference>
<dbReference type="PANTHER" id="PTHR42709">
    <property type="entry name" value="ALKALINE PHOSPHATASE LIKE PROTEIN"/>
    <property type="match status" value="1"/>
</dbReference>
<keyword evidence="2" id="KW-0472">Membrane</keyword>
<feature type="domain" description="VTT" evidence="3">
    <location>
        <begin position="29"/>
        <end position="145"/>
    </location>
</feature>
<evidence type="ECO:0000259" key="3">
    <source>
        <dbReference type="Pfam" id="PF09335"/>
    </source>
</evidence>
<evidence type="ECO:0000313" key="5">
    <source>
        <dbReference type="Proteomes" id="UP001595593"/>
    </source>
</evidence>
<feature type="compositionally biased region" description="Basic and acidic residues" evidence="1">
    <location>
        <begin position="230"/>
        <end position="244"/>
    </location>
</feature>
<feature type="transmembrane region" description="Helical" evidence="2">
    <location>
        <begin position="126"/>
        <end position="152"/>
    </location>
</feature>